<dbReference type="OrthoDB" id="1748554at2759"/>
<evidence type="ECO:0000313" key="2">
    <source>
        <dbReference type="Proteomes" id="UP000541444"/>
    </source>
</evidence>
<keyword evidence="2" id="KW-1185">Reference proteome</keyword>
<dbReference type="Proteomes" id="UP000541444">
    <property type="component" value="Unassembled WGS sequence"/>
</dbReference>
<organism evidence="1 2">
    <name type="scientific">Kingdonia uniflora</name>
    <dbReference type="NCBI Taxonomy" id="39325"/>
    <lineage>
        <taxon>Eukaryota</taxon>
        <taxon>Viridiplantae</taxon>
        <taxon>Streptophyta</taxon>
        <taxon>Embryophyta</taxon>
        <taxon>Tracheophyta</taxon>
        <taxon>Spermatophyta</taxon>
        <taxon>Magnoliopsida</taxon>
        <taxon>Ranunculales</taxon>
        <taxon>Circaeasteraceae</taxon>
        <taxon>Kingdonia</taxon>
    </lineage>
</organism>
<accession>A0A7J7LW62</accession>
<evidence type="ECO:0000313" key="1">
    <source>
        <dbReference type="EMBL" id="KAF6146819.1"/>
    </source>
</evidence>
<protein>
    <submittedName>
        <fullName evidence="1">Uncharacterized protein</fullName>
    </submittedName>
</protein>
<name>A0A7J7LW62_9MAGN</name>
<sequence length="300" mass="34863">MGIRKLKDINRSLLIKLAWKFLEGHDDWAKFMRAKFTVRNGDLCAYYKGSSVWSGLKWSMPMVKQHSRWIVGDGEDIELWRDDWCASVSIKELVNNRNIPWKQIKAKVCCIITNGRWTAPQDLLTVLARLSIDLRRIKICRGRRDQKIWEPNLYDKFSTQSVHETVRQKEAEESVQHLFWDCKVSDALWQWSINLIKIFCQSPDIKTMLKAVDNQSSYIMDMWIGSILREWIHNTQEDLNTVHVLRVPGQPRKETLIKSCFWDLPCMGQVKINTDGASKGNPGKGGVDYSSSLLAAFYPR</sequence>
<comment type="caution">
    <text evidence="1">The sequence shown here is derived from an EMBL/GenBank/DDBJ whole genome shotgun (WGS) entry which is preliminary data.</text>
</comment>
<proteinExistence type="predicted"/>
<reference evidence="1 2" key="1">
    <citation type="journal article" date="2020" name="IScience">
        <title>Genome Sequencing of the Endangered Kingdonia uniflora (Circaeasteraceae, Ranunculales) Reveals Potential Mechanisms of Evolutionary Specialization.</title>
        <authorList>
            <person name="Sun Y."/>
            <person name="Deng T."/>
            <person name="Zhang A."/>
            <person name="Moore M.J."/>
            <person name="Landis J.B."/>
            <person name="Lin N."/>
            <person name="Zhang H."/>
            <person name="Zhang X."/>
            <person name="Huang J."/>
            <person name="Zhang X."/>
            <person name="Sun H."/>
            <person name="Wang H."/>
        </authorList>
    </citation>
    <scope>NUCLEOTIDE SEQUENCE [LARGE SCALE GENOMIC DNA]</scope>
    <source>
        <strain evidence="1">TB1705</strain>
        <tissue evidence="1">Leaf</tissue>
    </source>
</reference>
<dbReference type="EMBL" id="JACGCM010001954">
    <property type="protein sequence ID" value="KAF6146819.1"/>
    <property type="molecule type" value="Genomic_DNA"/>
</dbReference>
<gene>
    <name evidence="1" type="ORF">GIB67_018472</name>
</gene>
<dbReference type="AlphaFoldDB" id="A0A7J7LW62"/>